<keyword evidence="3" id="KW-1185">Reference proteome</keyword>
<dbReference type="Proteomes" id="UP001605036">
    <property type="component" value="Unassembled WGS sequence"/>
</dbReference>
<feature type="compositionally biased region" description="Acidic residues" evidence="1">
    <location>
        <begin position="63"/>
        <end position="77"/>
    </location>
</feature>
<dbReference type="AlphaFoldDB" id="A0ABD1ZNJ2"/>
<dbReference type="EMBL" id="JBHFFA010000001">
    <property type="protein sequence ID" value="KAL2651679.1"/>
    <property type="molecule type" value="Genomic_DNA"/>
</dbReference>
<evidence type="ECO:0000256" key="1">
    <source>
        <dbReference type="SAM" id="MobiDB-lite"/>
    </source>
</evidence>
<organism evidence="2 3">
    <name type="scientific">Riccia fluitans</name>
    <dbReference type="NCBI Taxonomy" id="41844"/>
    <lineage>
        <taxon>Eukaryota</taxon>
        <taxon>Viridiplantae</taxon>
        <taxon>Streptophyta</taxon>
        <taxon>Embryophyta</taxon>
        <taxon>Marchantiophyta</taxon>
        <taxon>Marchantiopsida</taxon>
        <taxon>Marchantiidae</taxon>
        <taxon>Marchantiales</taxon>
        <taxon>Ricciaceae</taxon>
        <taxon>Riccia</taxon>
    </lineage>
</organism>
<protein>
    <submittedName>
        <fullName evidence="2">Uncharacterized protein</fullName>
    </submittedName>
</protein>
<reference evidence="2 3" key="1">
    <citation type="submission" date="2024-09" db="EMBL/GenBank/DDBJ databases">
        <title>Chromosome-scale assembly of Riccia fluitans.</title>
        <authorList>
            <person name="Paukszto L."/>
            <person name="Sawicki J."/>
            <person name="Karawczyk K."/>
            <person name="Piernik-Szablinska J."/>
            <person name="Szczecinska M."/>
            <person name="Mazdziarz M."/>
        </authorList>
    </citation>
    <scope>NUCLEOTIDE SEQUENCE [LARGE SCALE GENOMIC DNA]</scope>
    <source>
        <strain evidence="2">Rf_01</strain>
        <tissue evidence="2">Aerial parts of the thallus</tissue>
    </source>
</reference>
<name>A0ABD1ZNJ2_9MARC</name>
<feature type="region of interest" description="Disordered" evidence="1">
    <location>
        <begin position="46"/>
        <end position="86"/>
    </location>
</feature>
<sequence>MWLSVVVSVHENATYFLRELDGAPLKLPIAGKRVKYFRRCTTNEDFTWKASPNSSQQDNIQPLEEEESWEEEEDEDDKYWGMSEDA</sequence>
<evidence type="ECO:0000313" key="2">
    <source>
        <dbReference type="EMBL" id="KAL2651679.1"/>
    </source>
</evidence>
<evidence type="ECO:0000313" key="3">
    <source>
        <dbReference type="Proteomes" id="UP001605036"/>
    </source>
</evidence>
<accession>A0ABD1ZNJ2</accession>
<feature type="compositionally biased region" description="Polar residues" evidence="1">
    <location>
        <begin position="50"/>
        <end position="60"/>
    </location>
</feature>
<proteinExistence type="predicted"/>
<comment type="caution">
    <text evidence="2">The sequence shown here is derived from an EMBL/GenBank/DDBJ whole genome shotgun (WGS) entry which is preliminary data.</text>
</comment>
<gene>
    <name evidence="2" type="ORF">R1flu_019807</name>
</gene>